<feature type="domain" description="Retroviral polymerase SH3-like" evidence="1">
    <location>
        <begin position="49"/>
        <end position="104"/>
    </location>
</feature>
<dbReference type="Pfam" id="PF25597">
    <property type="entry name" value="SH3_retrovirus"/>
    <property type="match status" value="1"/>
</dbReference>
<dbReference type="EMBL" id="SSTE01005078">
    <property type="protein sequence ID" value="KAA0061128.1"/>
    <property type="molecule type" value="Genomic_DNA"/>
</dbReference>
<dbReference type="Proteomes" id="UP000321947">
    <property type="component" value="Unassembled WGS sequence"/>
</dbReference>
<gene>
    <name evidence="3" type="ORF">E5676_scaffold863G001870</name>
    <name evidence="2" type="ORF">E6C27_scaffold348G00450</name>
</gene>
<dbReference type="EMBL" id="SSTD01014872">
    <property type="protein sequence ID" value="TYK03798.1"/>
    <property type="molecule type" value="Genomic_DNA"/>
</dbReference>
<accession>A0A5A7V0P7</accession>
<dbReference type="InterPro" id="IPR057670">
    <property type="entry name" value="SH3_retrovirus"/>
</dbReference>
<organism evidence="2 4">
    <name type="scientific">Cucumis melo var. makuwa</name>
    <name type="common">Oriental melon</name>
    <dbReference type="NCBI Taxonomy" id="1194695"/>
    <lineage>
        <taxon>Eukaryota</taxon>
        <taxon>Viridiplantae</taxon>
        <taxon>Streptophyta</taxon>
        <taxon>Embryophyta</taxon>
        <taxon>Tracheophyta</taxon>
        <taxon>Spermatophyta</taxon>
        <taxon>Magnoliopsida</taxon>
        <taxon>eudicotyledons</taxon>
        <taxon>Gunneridae</taxon>
        <taxon>Pentapetalae</taxon>
        <taxon>rosids</taxon>
        <taxon>fabids</taxon>
        <taxon>Cucurbitales</taxon>
        <taxon>Cucurbitaceae</taxon>
        <taxon>Benincaseae</taxon>
        <taxon>Cucumis</taxon>
    </lineage>
</organism>
<dbReference type="InterPro" id="IPR039537">
    <property type="entry name" value="Retrotran_Ty1/copia-like"/>
</dbReference>
<comment type="caution">
    <text evidence="2">The sequence shown here is derived from an EMBL/GenBank/DDBJ whole genome shotgun (WGS) entry which is preliminary data.</text>
</comment>
<evidence type="ECO:0000259" key="1">
    <source>
        <dbReference type="Pfam" id="PF25597"/>
    </source>
</evidence>
<name>A0A5A7V0P7_CUCMM</name>
<evidence type="ECO:0000313" key="3">
    <source>
        <dbReference type="EMBL" id="TYK03798.1"/>
    </source>
</evidence>
<dbReference type="OrthoDB" id="1935113at2759"/>
<dbReference type="PANTHER" id="PTHR42648:SF28">
    <property type="entry name" value="TRANSPOSON-ENCODED PROTEIN WITH RIBONUCLEASE H-LIKE AND RETROVIRUS ZINC FINGER-LIKE DOMAINS"/>
    <property type="match status" value="1"/>
</dbReference>
<dbReference type="PANTHER" id="PTHR42648">
    <property type="entry name" value="TRANSPOSASE, PUTATIVE-RELATED"/>
    <property type="match status" value="1"/>
</dbReference>
<evidence type="ECO:0000313" key="4">
    <source>
        <dbReference type="Proteomes" id="UP000321393"/>
    </source>
</evidence>
<protein>
    <submittedName>
        <fullName evidence="2">Retrovirus-related Pol polyprotein from transposon TNT 1-94</fullName>
    </submittedName>
</protein>
<dbReference type="Proteomes" id="UP000321393">
    <property type="component" value="Unassembled WGS sequence"/>
</dbReference>
<dbReference type="AlphaFoldDB" id="A0A5A7V0P7"/>
<proteinExistence type="predicted"/>
<evidence type="ECO:0000313" key="5">
    <source>
        <dbReference type="Proteomes" id="UP000321947"/>
    </source>
</evidence>
<reference evidence="4 5" key="1">
    <citation type="submission" date="2019-08" db="EMBL/GenBank/DDBJ databases">
        <title>Draft genome sequences of two oriental melons (Cucumis melo L. var makuwa).</title>
        <authorList>
            <person name="Kwon S.-Y."/>
        </authorList>
    </citation>
    <scope>NUCLEOTIDE SEQUENCE [LARGE SCALE GENOMIC DNA]</scope>
    <source>
        <strain evidence="5">cv. Chang Bougi</strain>
        <strain evidence="4">cv. SW 3</strain>
        <tissue evidence="2">Leaf</tissue>
    </source>
</reference>
<sequence>MPGELNMNGVAERVPSKAIVKTPYELWTEKKPSIRHHYVWGCPAEARPYRSNKRKLDPRTISCYFDGYSEHSRDFKFYDPTSKSFFETRNARFHEDVEFDGEDNIKKAVFEEELVSLPNVGIDDVQTPIPDFTMEPIIKQDNNEVPEVQTQQSQEVSLRRSTKEKNSAIISYDHIMFL</sequence>
<evidence type="ECO:0000313" key="2">
    <source>
        <dbReference type="EMBL" id="KAA0061128.1"/>
    </source>
</evidence>